<dbReference type="SUPFAM" id="SSF50998">
    <property type="entry name" value="Quinoprotein alcohol dehydrogenase-like"/>
    <property type="match status" value="1"/>
</dbReference>
<proteinExistence type="inferred from homology"/>
<feature type="compositionally biased region" description="Basic and acidic residues" evidence="4">
    <location>
        <begin position="35"/>
        <end position="45"/>
    </location>
</feature>
<comment type="cofactor">
    <cofactor evidence="1">
        <name>pyrroloquinoline quinone</name>
        <dbReference type="ChEBI" id="CHEBI:58442"/>
    </cofactor>
</comment>
<dbReference type="AlphaFoldDB" id="A0A1I0NPW1"/>
<evidence type="ECO:0000313" key="7">
    <source>
        <dbReference type="EMBL" id="SEW03415.1"/>
    </source>
</evidence>
<dbReference type="OrthoDB" id="8638at2157"/>
<dbReference type="Pfam" id="PF13360">
    <property type="entry name" value="PQQ_2"/>
    <property type="match status" value="1"/>
</dbReference>
<dbReference type="SMART" id="SM00564">
    <property type="entry name" value="PQQ"/>
    <property type="match status" value="4"/>
</dbReference>
<accession>A0A1I0NPW1</accession>
<feature type="region of interest" description="Disordered" evidence="4">
    <location>
        <begin position="29"/>
        <end position="48"/>
    </location>
</feature>
<evidence type="ECO:0000259" key="6">
    <source>
        <dbReference type="Pfam" id="PF13360"/>
    </source>
</evidence>
<evidence type="ECO:0000256" key="1">
    <source>
        <dbReference type="ARBA" id="ARBA00001931"/>
    </source>
</evidence>
<dbReference type="RefSeq" id="WP_049990169.1">
    <property type="nucleotide sequence ID" value="NZ_FOIS01000002.1"/>
</dbReference>
<feature type="domain" description="Pyrrolo-quinoline quinone repeat" evidence="6">
    <location>
        <begin position="462"/>
        <end position="530"/>
    </location>
</feature>
<dbReference type="STRING" id="1202768.SAMN05216285_1977"/>
<dbReference type="eggNOG" id="arCOG02482">
    <property type="taxonomic scope" value="Archaea"/>
</dbReference>
<dbReference type="PANTHER" id="PTHR32303">
    <property type="entry name" value="QUINOPROTEIN ALCOHOL DEHYDROGENASE (CYTOCHROME C)"/>
    <property type="match status" value="1"/>
</dbReference>
<dbReference type="InterPro" id="IPR018391">
    <property type="entry name" value="PQQ_b-propeller_rpt"/>
</dbReference>
<dbReference type="EMBL" id="FOIS01000002">
    <property type="protein sequence ID" value="SEW03415.1"/>
    <property type="molecule type" value="Genomic_DNA"/>
</dbReference>
<feature type="domain" description="Pyrrolo-quinoline quinone repeat" evidence="5">
    <location>
        <begin position="63"/>
        <end position="363"/>
    </location>
</feature>
<evidence type="ECO:0000259" key="5">
    <source>
        <dbReference type="Pfam" id="PF01011"/>
    </source>
</evidence>
<keyword evidence="3" id="KW-0560">Oxidoreductase</keyword>
<dbReference type="InterPro" id="IPR002372">
    <property type="entry name" value="PQQ_rpt_dom"/>
</dbReference>
<dbReference type="Pfam" id="PF01011">
    <property type="entry name" value="PQQ"/>
    <property type="match status" value="1"/>
</dbReference>
<comment type="similarity">
    <text evidence="2">Belongs to the bacterial PQQ dehydrogenase family.</text>
</comment>
<sequence>MALRNDKAVQAARDIELREIEDGYTLVGGPEESITEQHDPERIPEQDVDQEMLSNTGENPRSWLMYGGNYEQHRVTTADAITPDNVDDLELEYELSVGTGSSMEGTPIVVPGDPPVMYQTNGPNHMKAIDPREGEVLWSYTYAVPMGVELCCDDNNRGAAVYGDKVYMTTLDSGVVALDRYTGEEEWYTSTGEHEVGYSATWAPVIYDGTIYTGSAGGEYGVLGFVAALDAESGDMLWQNDTLPEDEWIGQSREHGCGTTWMTPTIDEERDVLYTAVANPGPDFDGTVRPGPNFPTCGTISLDLESGEFQWGFQSSPHDVWDYDAVAPRVLLRDVDVDDGPSEMVVGSDKTGWVYMMDAESGQLHERSEEICQHINMWEMIPHISEDERVPFVPGAPGGNDWQPPSYNPETGYVYVVHQNYPQDLYWRYEEYSEGNPYWGGGLADPAEEFPDEWNDSITAFAAVDPATGERVWRDWIESEDEYYMWGGSMSTATGLVFNGTQNGVLVAYDGESGDRLWEYEFDVPISASPMSWYDPGEEKQYVAVQVGGSGWLRQGDRGDTLAVFSMDA</sequence>
<organism evidence="7 8">
    <name type="scientific">Natrinema salifodinae</name>
    <dbReference type="NCBI Taxonomy" id="1202768"/>
    <lineage>
        <taxon>Archaea</taxon>
        <taxon>Methanobacteriati</taxon>
        <taxon>Methanobacteriota</taxon>
        <taxon>Stenosarchaea group</taxon>
        <taxon>Halobacteria</taxon>
        <taxon>Halobacteriales</taxon>
        <taxon>Natrialbaceae</taxon>
        <taxon>Natrinema</taxon>
    </lineage>
</organism>
<name>A0A1I0NPW1_9EURY</name>
<evidence type="ECO:0000313" key="8">
    <source>
        <dbReference type="Proteomes" id="UP000183275"/>
    </source>
</evidence>
<dbReference type="Gene3D" id="2.140.10.10">
    <property type="entry name" value="Quinoprotein alcohol dehydrogenase-like superfamily"/>
    <property type="match status" value="1"/>
</dbReference>
<dbReference type="GO" id="GO:0016491">
    <property type="term" value="F:oxidoreductase activity"/>
    <property type="evidence" value="ECO:0007669"/>
    <property type="project" value="UniProtKB-KW"/>
</dbReference>
<protein>
    <submittedName>
        <fullName evidence="7">PQQ-dependent dehydrogenase, methanol/ethanol family</fullName>
    </submittedName>
</protein>
<dbReference type="InterPro" id="IPR011047">
    <property type="entry name" value="Quinoprotein_ADH-like_sf"/>
</dbReference>
<dbReference type="Proteomes" id="UP000183275">
    <property type="component" value="Unassembled WGS sequence"/>
</dbReference>
<evidence type="ECO:0000256" key="2">
    <source>
        <dbReference type="ARBA" id="ARBA00008156"/>
    </source>
</evidence>
<gene>
    <name evidence="7" type="ORF">SAMN05216285_1977</name>
</gene>
<evidence type="ECO:0000256" key="4">
    <source>
        <dbReference type="SAM" id="MobiDB-lite"/>
    </source>
</evidence>
<keyword evidence="8" id="KW-1185">Reference proteome</keyword>
<evidence type="ECO:0000256" key="3">
    <source>
        <dbReference type="ARBA" id="ARBA00023002"/>
    </source>
</evidence>
<reference evidence="8" key="1">
    <citation type="submission" date="2016-10" db="EMBL/GenBank/DDBJ databases">
        <authorList>
            <person name="Varghese N."/>
        </authorList>
    </citation>
    <scope>NUCLEOTIDE SEQUENCE [LARGE SCALE GENOMIC DNA]</scope>
    <source>
        <strain evidence="8">CGMCC 1.12284</strain>
    </source>
</reference>